<evidence type="ECO:0000313" key="2">
    <source>
        <dbReference type="EMBL" id="MBW4709026.1"/>
    </source>
</evidence>
<dbReference type="InterPro" id="IPR050266">
    <property type="entry name" value="AB_hydrolase_sf"/>
</dbReference>
<evidence type="ECO:0000259" key="1">
    <source>
        <dbReference type="Pfam" id="PF12697"/>
    </source>
</evidence>
<proteinExistence type="predicted"/>
<dbReference type="EMBL" id="JAHXDN010000004">
    <property type="protein sequence ID" value="MBW4709026.1"/>
    <property type="molecule type" value="Genomic_DNA"/>
</dbReference>
<dbReference type="InterPro" id="IPR000073">
    <property type="entry name" value="AB_hydrolase_1"/>
</dbReference>
<organism evidence="2 3">
    <name type="scientific">Roseobacter insulae</name>
    <dbReference type="NCBI Taxonomy" id="2859783"/>
    <lineage>
        <taxon>Bacteria</taxon>
        <taxon>Pseudomonadati</taxon>
        <taxon>Pseudomonadota</taxon>
        <taxon>Alphaproteobacteria</taxon>
        <taxon>Rhodobacterales</taxon>
        <taxon>Roseobacteraceae</taxon>
        <taxon>Roseobacter</taxon>
    </lineage>
</organism>
<gene>
    <name evidence="2" type="ORF">KX928_14645</name>
</gene>
<accession>A0A9X1FWJ1</accession>
<sequence length="278" mass="30214">MNTNSQTGFFHVERSGQAHATPVMALHCSGANGSQWAHLAPLFNGDTAFIAPTLAGPEAAAAGWTMQSYTLTEEARPLVDHLRRARRPVHLVGHSYGGALVLHIARHYPQHVASLCLYEPTSFSLLARSDPNDLRLYHELETFAASLAEEVRTGHAAYVAEAFTDFWGGLGAWLALRPDRQQELIAWAPKAALDFGALLYEQQGPHLPPSLPVTLISGAQTRAHAQRVVALLAEEMPQAILVELAGAGHLGPFTFRKKVSGIIRDHVEQLSGRASRMT</sequence>
<dbReference type="AlphaFoldDB" id="A0A9X1FWJ1"/>
<name>A0A9X1FWJ1_9RHOB</name>
<feature type="domain" description="AB hydrolase-1" evidence="1">
    <location>
        <begin position="26"/>
        <end position="253"/>
    </location>
</feature>
<keyword evidence="3" id="KW-1185">Reference proteome</keyword>
<protein>
    <submittedName>
        <fullName evidence="2">Alpha/beta hydrolase</fullName>
    </submittedName>
</protein>
<dbReference type="RefSeq" id="WP_219504104.1">
    <property type="nucleotide sequence ID" value="NZ_JAHXDN010000004.1"/>
</dbReference>
<dbReference type="PANTHER" id="PTHR43798">
    <property type="entry name" value="MONOACYLGLYCEROL LIPASE"/>
    <property type="match status" value="1"/>
</dbReference>
<reference evidence="2" key="1">
    <citation type="submission" date="2021-07" db="EMBL/GenBank/DDBJ databases">
        <title>Roseobacter insulae sp. nov., isolated from a tidal flat.</title>
        <authorList>
            <person name="Park S."/>
            <person name="Yoon J.-H."/>
        </authorList>
    </citation>
    <scope>NUCLEOTIDE SEQUENCE</scope>
    <source>
        <strain evidence="2">YSTF-M11</strain>
    </source>
</reference>
<dbReference type="Proteomes" id="UP001138661">
    <property type="component" value="Unassembled WGS sequence"/>
</dbReference>
<keyword evidence="2" id="KW-0378">Hydrolase</keyword>
<dbReference type="Pfam" id="PF12697">
    <property type="entry name" value="Abhydrolase_6"/>
    <property type="match status" value="1"/>
</dbReference>
<dbReference type="GO" id="GO:0016787">
    <property type="term" value="F:hydrolase activity"/>
    <property type="evidence" value="ECO:0007669"/>
    <property type="project" value="UniProtKB-KW"/>
</dbReference>
<comment type="caution">
    <text evidence="2">The sequence shown here is derived from an EMBL/GenBank/DDBJ whole genome shotgun (WGS) entry which is preliminary data.</text>
</comment>
<evidence type="ECO:0000313" key="3">
    <source>
        <dbReference type="Proteomes" id="UP001138661"/>
    </source>
</evidence>